<evidence type="ECO:0008006" key="3">
    <source>
        <dbReference type="Google" id="ProtNLM"/>
    </source>
</evidence>
<gene>
    <name evidence="1" type="ORF">EDC45_1392</name>
</gene>
<sequence length="202" mass="22893">MKNLSLPHNLFAMGEELKRDFPLFERKISQLAEVMNISLSAYVIDHLALRSNSETLAKSWLTLLLKCGTILSDNRINGRPIYLIRLHQPLIFAGQAVEVIELPFPKNKHYPQEGWEHIELVMPFLSQESVAEWQERILSLFGWNRSAHLKVKISEPKGEGERLPNPSIAVSLADQSENHTCIKVHPYSIQRVVGLHSGAKGV</sequence>
<dbReference type="InterPro" id="IPR010393">
    <property type="entry name" value="DUF991_YecM-like"/>
</dbReference>
<organism evidence="1 2">
    <name type="scientific">Mesocricetibacter intestinalis</name>
    <dbReference type="NCBI Taxonomy" id="1521930"/>
    <lineage>
        <taxon>Bacteria</taxon>
        <taxon>Pseudomonadati</taxon>
        <taxon>Pseudomonadota</taxon>
        <taxon>Gammaproteobacteria</taxon>
        <taxon>Pasteurellales</taxon>
        <taxon>Pasteurellaceae</taxon>
        <taxon>Mesocricetibacter</taxon>
    </lineage>
</organism>
<evidence type="ECO:0000313" key="1">
    <source>
        <dbReference type="EMBL" id="TDQ57338.1"/>
    </source>
</evidence>
<dbReference type="InterPro" id="IPR029068">
    <property type="entry name" value="Glyas_Bleomycin-R_OHBP_Dase"/>
</dbReference>
<reference evidence="1 2" key="1">
    <citation type="submission" date="2019-03" db="EMBL/GenBank/DDBJ databases">
        <title>Genomic Encyclopedia of Type Strains, Phase IV (KMG-IV): sequencing the most valuable type-strain genomes for metagenomic binning, comparative biology and taxonomic classification.</title>
        <authorList>
            <person name="Goeker M."/>
        </authorList>
    </citation>
    <scope>NUCLEOTIDE SEQUENCE [LARGE SCALE GENOMIC DNA]</scope>
    <source>
        <strain evidence="1 2">DSM 28403</strain>
    </source>
</reference>
<dbReference type="RefSeq" id="WP_279526596.1">
    <property type="nucleotide sequence ID" value="NZ_SNYQ01000005.1"/>
</dbReference>
<dbReference type="Gene3D" id="3.10.180.10">
    <property type="entry name" value="2,3-Dihydroxybiphenyl 1,2-Dioxygenase, domain 1"/>
    <property type="match status" value="1"/>
</dbReference>
<dbReference type="Proteomes" id="UP000295657">
    <property type="component" value="Unassembled WGS sequence"/>
</dbReference>
<dbReference type="Pfam" id="PF06185">
    <property type="entry name" value="YecM"/>
    <property type="match status" value="1"/>
</dbReference>
<dbReference type="NCBIfam" id="NF008680">
    <property type="entry name" value="PRK11700.1-3"/>
    <property type="match status" value="1"/>
</dbReference>
<dbReference type="SUPFAM" id="SSF54593">
    <property type="entry name" value="Glyoxalase/Bleomycin resistance protein/Dihydroxybiphenyl dioxygenase"/>
    <property type="match status" value="1"/>
</dbReference>
<dbReference type="PANTHER" id="PTHR37519:SF1">
    <property type="entry name" value="DIHYDROXYBIPHENYL DIOXYGENASE DOMAIN-CONTAINING PROTEIN"/>
    <property type="match status" value="1"/>
</dbReference>
<comment type="caution">
    <text evidence="1">The sequence shown here is derived from an EMBL/GenBank/DDBJ whole genome shotgun (WGS) entry which is preliminary data.</text>
</comment>
<dbReference type="PANTHER" id="PTHR37519">
    <property type="match status" value="1"/>
</dbReference>
<name>A0A4R6VBA9_9PAST</name>
<proteinExistence type="predicted"/>
<protein>
    <recommendedName>
        <fullName evidence="3">VOC family protein</fullName>
    </recommendedName>
</protein>
<dbReference type="GO" id="GO:0005829">
    <property type="term" value="C:cytosol"/>
    <property type="evidence" value="ECO:0007669"/>
    <property type="project" value="TreeGrafter"/>
</dbReference>
<evidence type="ECO:0000313" key="2">
    <source>
        <dbReference type="Proteomes" id="UP000295657"/>
    </source>
</evidence>
<keyword evidence="2" id="KW-1185">Reference proteome</keyword>
<dbReference type="EMBL" id="SNYQ01000005">
    <property type="protein sequence ID" value="TDQ57338.1"/>
    <property type="molecule type" value="Genomic_DNA"/>
</dbReference>
<dbReference type="AlphaFoldDB" id="A0A4R6VBA9"/>
<accession>A0A4R6VBA9</accession>